<dbReference type="SMART" id="SM00382">
    <property type="entry name" value="AAA"/>
    <property type="match status" value="1"/>
</dbReference>
<keyword evidence="3" id="KW-0902">Two-component regulatory system</keyword>
<dbReference type="InterPro" id="IPR025943">
    <property type="entry name" value="Sigma_54_int_dom_ATP-bd_2"/>
</dbReference>
<evidence type="ECO:0000313" key="11">
    <source>
        <dbReference type="Proteomes" id="UP000637002"/>
    </source>
</evidence>
<reference evidence="10" key="2">
    <citation type="submission" date="2020-09" db="EMBL/GenBank/DDBJ databases">
        <authorList>
            <person name="Sun Q."/>
            <person name="Zhou Y."/>
        </authorList>
    </citation>
    <scope>NUCLEOTIDE SEQUENCE</scope>
    <source>
        <strain evidence="10">CGMCC 1.12919</strain>
    </source>
</reference>
<dbReference type="InterPro" id="IPR058031">
    <property type="entry name" value="AAA_lid_NorR"/>
</dbReference>
<dbReference type="InterPro" id="IPR025944">
    <property type="entry name" value="Sigma_54_int_dom_CS"/>
</dbReference>
<evidence type="ECO:0000256" key="8">
    <source>
        <dbReference type="SAM" id="MobiDB-lite"/>
    </source>
</evidence>
<dbReference type="Proteomes" id="UP000637002">
    <property type="component" value="Unassembled WGS sequence"/>
</dbReference>
<comment type="caution">
    <text evidence="10">The sequence shown here is derived from an EMBL/GenBank/DDBJ whole genome shotgun (WGS) entry which is preliminary data.</text>
</comment>
<keyword evidence="2" id="KW-0067">ATP-binding</keyword>
<dbReference type="AlphaFoldDB" id="A0A916UTQ9"/>
<keyword evidence="5" id="KW-0238">DNA-binding</keyword>
<evidence type="ECO:0000256" key="6">
    <source>
        <dbReference type="ARBA" id="ARBA00023159"/>
    </source>
</evidence>
<dbReference type="Gene3D" id="3.30.450.40">
    <property type="match status" value="1"/>
</dbReference>
<protein>
    <submittedName>
        <fullName evidence="10">Sigma-54-dependent Fis family transcriptional regulator</fullName>
    </submittedName>
</protein>
<dbReference type="FunFam" id="3.40.50.300:FF:000006">
    <property type="entry name" value="DNA-binding transcriptional regulator NtrC"/>
    <property type="match status" value="1"/>
</dbReference>
<dbReference type="PROSITE" id="PS00675">
    <property type="entry name" value="SIGMA54_INTERACT_1"/>
    <property type="match status" value="1"/>
</dbReference>
<evidence type="ECO:0000256" key="5">
    <source>
        <dbReference type="ARBA" id="ARBA00023125"/>
    </source>
</evidence>
<evidence type="ECO:0000256" key="7">
    <source>
        <dbReference type="ARBA" id="ARBA00023163"/>
    </source>
</evidence>
<evidence type="ECO:0000313" key="10">
    <source>
        <dbReference type="EMBL" id="GGC87454.1"/>
    </source>
</evidence>
<dbReference type="InterPro" id="IPR025662">
    <property type="entry name" value="Sigma_54_int_dom_ATP-bd_1"/>
</dbReference>
<sequence length="627" mass="68147">MANPVARNHAERVFSVARNVAAVIDDSGIASSWRRCLVDHKLDPARRGPPRTLSQSELREHVAPVDRLIHLAMPELEELYRVLRSAGYCVNLADTNAAILVSRLPDGEAAAILRRWKVHTGSVFSETVEGTNGLGTALAEQRPVLVHRDEHFREQWSQFTCAVAPLFDHAGQLTGAVNITSCRGDLDRGAHQLAFAVMAQSVRRLEETIFRSHFRDGWIARLPAEGGGGPVLIAFDDDRRVLGASRAARHAFGLSDTMIAAGTPLSQLLELDAAVPWRSDEPQVLHDRAGRRLGHGQISSPPRARPPTAGRPSVGTAQVGDQRFAALLQLAGGDPALRRGVKRLMMVADEDIPVLLQGETGSGKDVFARAIHAASGRAQGRYVALNCAALPESLIDAELFGYEAGAFTGARRDGCKGLVAQADGGTLFLDEVGDMPLALQTRLLRVLENREVWPLGAAKPVRVDIRLISATHRDLELMIADGGFRADLYYRLRGLRVELPALRMRTDKVEVIARIAAEEAPCARLSSGARELLLAHPFPGNMRQLRHVLRLAGCTAENGLIVEADLDLPPSARRAPLPDLEAAERNVIVATLRVHPGRMEDAARALNISRATLYRKIKALKISPPGE</sequence>
<name>A0A916UTQ9_9HYPH</name>
<gene>
    <name evidence="10" type="ORF">GCM10010994_51800</name>
</gene>
<dbReference type="PROSITE" id="PS00676">
    <property type="entry name" value="SIGMA54_INTERACT_2"/>
    <property type="match status" value="1"/>
</dbReference>
<keyword evidence="6" id="KW-0010">Activator</keyword>
<evidence type="ECO:0000256" key="2">
    <source>
        <dbReference type="ARBA" id="ARBA00022840"/>
    </source>
</evidence>
<dbReference type="PROSITE" id="PS50045">
    <property type="entry name" value="SIGMA54_INTERACT_4"/>
    <property type="match status" value="1"/>
</dbReference>
<dbReference type="EMBL" id="BMGG01000010">
    <property type="protein sequence ID" value="GGC87454.1"/>
    <property type="molecule type" value="Genomic_DNA"/>
</dbReference>
<organism evidence="10 11">
    <name type="scientific">Chelatococcus reniformis</name>
    <dbReference type="NCBI Taxonomy" id="1494448"/>
    <lineage>
        <taxon>Bacteria</taxon>
        <taxon>Pseudomonadati</taxon>
        <taxon>Pseudomonadota</taxon>
        <taxon>Alphaproteobacteria</taxon>
        <taxon>Hyphomicrobiales</taxon>
        <taxon>Chelatococcaceae</taxon>
        <taxon>Chelatococcus</taxon>
    </lineage>
</organism>
<dbReference type="InterPro" id="IPR002197">
    <property type="entry name" value="HTH_Fis"/>
</dbReference>
<dbReference type="Pfam" id="PF00158">
    <property type="entry name" value="Sigma54_activat"/>
    <property type="match status" value="1"/>
</dbReference>
<accession>A0A916UTQ9</accession>
<keyword evidence="4" id="KW-0805">Transcription regulation</keyword>
<evidence type="ECO:0000256" key="1">
    <source>
        <dbReference type="ARBA" id="ARBA00022741"/>
    </source>
</evidence>
<dbReference type="CDD" id="cd00009">
    <property type="entry name" value="AAA"/>
    <property type="match status" value="1"/>
</dbReference>
<feature type="compositionally biased region" description="Low complexity" evidence="8">
    <location>
        <begin position="299"/>
        <end position="313"/>
    </location>
</feature>
<dbReference type="RefSeq" id="WP_188612071.1">
    <property type="nucleotide sequence ID" value="NZ_BMGG01000010.1"/>
</dbReference>
<dbReference type="InterPro" id="IPR003593">
    <property type="entry name" value="AAA+_ATPase"/>
</dbReference>
<dbReference type="Gene3D" id="3.40.50.300">
    <property type="entry name" value="P-loop containing nucleotide triphosphate hydrolases"/>
    <property type="match status" value="1"/>
</dbReference>
<dbReference type="Pfam" id="PF25601">
    <property type="entry name" value="AAA_lid_14"/>
    <property type="match status" value="1"/>
</dbReference>
<dbReference type="PANTHER" id="PTHR32071">
    <property type="entry name" value="TRANSCRIPTIONAL REGULATORY PROTEIN"/>
    <property type="match status" value="1"/>
</dbReference>
<proteinExistence type="predicted"/>
<dbReference type="Pfam" id="PF02954">
    <property type="entry name" value="HTH_8"/>
    <property type="match status" value="1"/>
</dbReference>
<dbReference type="PANTHER" id="PTHR32071:SF77">
    <property type="entry name" value="TRANSCRIPTIONAL REGULATORY PROTEIN"/>
    <property type="match status" value="1"/>
</dbReference>
<dbReference type="GO" id="GO:0043565">
    <property type="term" value="F:sequence-specific DNA binding"/>
    <property type="evidence" value="ECO:0007669"/>
    <property type="project" value="InterPro"/>
</dbReference>
<dbReference type="InterPro" id="IPR003018">
    <property type="entry name" value="GAF"/>
</dbReference>
<keyword evidence="7" id="KW-0804">Transcription</keyword>
<dbReference type="GO" id="GO:0006355">
    <property type="term" value="P:regulation of DNA-templated transcription"/>
    <property type="evidence" value="ECO:0007669"/>
    <property type="project" value="InterPro"/>
</dbReference>
<keyword evidence="1" id="KW-0547">Nucleotide-binding</keyword>
<dbReference type="InterPro" id="IPR027417">
    <property type="entry name" value="P-loop_NTPase"/>
</dbReference>
<dbReference type="SUPFAM" id="SSF55781">
    <property type="entry name" value="GAF domain-like"/>
    <property type="match status" value="1"/>
</dbReference>
<dbReference type="GO" id="GO:0000160">
    <property type="term" value="P:phosphorelay signal transduction system"/>
    <property type="evidence" value="ECO:0007669"/>
    <property type="project" value="UniProtKB-KW"/>
</dbReference>
<dbReference type="Pfam" id="PF01590">
    <property type="entry name" value="GAF"/>
    <property type="match status" value="1"/>
</dbReference>
<dbReference type="PROSITE" id="PS00688">
    <property type="entry name" value="SIGMA54_INTERACT_3"/>
    <property type="match status" value="1"/>
</dbReference>
<dbReference type="Gene3D" id="1.10.8.60">
    <property type="match status" value="1"/>
</dbReference>
<evidence type="ECO:0000256" key="3">
    <source>
        <dbReference type="ARBA" id="ARBA00023012"/>
    </source>
</evidence>
<dbReference type="InterPro" id="IPR002078">
    <property type="entry name" value="Sigma_54_int"/>
</dbReference>
<evidence type="ECO:0000256" key="4">
    <source>
        <dbReference type="ARBA" id="ARBA00023015"/>
    </source>
</evidence>
<feature type="region of interest" description="Disordered" evidence="8">
    <location>
        <begin position="289"/>
        <end position="315"/>
    </location>
</feature>
<dbReference type="SUPFAM" id="SSF52540">
    <property type="entry name" value="P-loop containing nucleoside triphosphate hydrolases"/>
    <property type="match status" value="1"/>
</dbReference>
<feature type="domain" description="Sigma-54 factor interaction" evidence="9">
    <location>
        <begin position="330"/>
        <end position="554"/>
    </location>
</feature>
<dbReference type="SUPFAM" id="SSF46689">
    <property type="entry name" value="Homeodomain-like"/>
    <property type="match status" value="1"/>
</dbReference>
<dbReference type="GO" id="GO:0005524">
    <property type="term" value="F:ATP binding"/>
    <property type="evidence" value="ECO:0007669"/>
    <property type="project" value="UniProtKB-KW"/>
</dbReference>
<dbReference type="InterPro" id="IPR009057">
    <property type="entry name" value="Homeodomain-like_sf"/>
</dbReference>
<keyword evidence="11" id="KW-1185">Reference proteome</keyword>
<dbReference type="Gene3D" id="1.10.10.60">
    <property type="entry name" value="Homeodomain-like"/>
    <property type="match status" value="1"/>
</dbReference>
<evidence type="ECO:0000259" key="9">
    <source>
        <dbReference type="PROSITE" id="PS50045"/>
    </source>
</evidence>
<reference evidence="10" key="1">
    <citation type="journal article" date="2014" name="Int. J. Syst. Evol. Microbiol.">
        <title>Complete genome sequence of Corynebacterium casei LMG S-19264T (=DSM 44701T), isolated from a smear-ripened cheese.</title>
        <authorList>
            <consortium name="US DOE Joint Genome Institute (JGI-PGF)"/>
            <person name="Walter F."/>
            <person name="Albersmeier A."/>
            <person name="Kalinowski J."/>
            <person name="Ruckert C."/>
        </authorList>
    </citation>
    <scope>NUCLEOTIDE SEQUENCE</scope>
    <source>
        <strain evidence="10">CGMCC 1.12919</strain>
    </source>
</reference>
<dbReference type="InterPro" id="IPR029016">
    <property type="entry name" value="GAF-like_dom_sf"/>
</dbReference>